<sequence>MNRLNLLCISLISIFILFSCSTEQIDGNVINNEAFLRTATPKAVTVPFKANFYTLRDYSFAMDCSAYASENPNEDFGAPGNYQVGDGNGTHLGKFTTTISFCGGPDFQYKAGEGVFVAANGDELYFNIPPAGVIGQIYQVFDDPFYELWFGDAFEFTGGTGRFAGATGGGVTDSWVNLIDGGWDNFPAGFLPEHQTDHIFTGTLTFYPGSKSN</sequence>
<keyword evidence="3" id="KW-1185">Reference proteome</keyword>
<dbReference type="Proteomes" id="UP001268651">
    <property type="component" value="Unassembled WGS sequence"/>
</dbReference>
<dbReference type="EMBL" id="JAWHTF010000008">
    <property type="protein sequence ID" value="MDU8886993.1"/>
    <property type="molecule type" value="Genomic_DNA"/>
</dbReference>
<protein>
    <submittedName>
        <fullName evidence="2">Uncharacterized protein</fullName>
    </submittedName>
</protein>
<name>A0ABU3U9B9_9FLAO</name>
<comment type="caution">
    <text evidence="2">The sequence shown here is derived from an EMBL/GenBank/DDBJ whole genome shotgun (WGS) entry which is preliminary data.</text>
</comment>
<organism evidence="2 3">
    <name type="scientific">Gilvirhabdus luticola</name>
    <dbReference type="NCBI Taxonomy" id="3079858"/>
    <lineage>
        <taxon>Bacteria</taxon>
        <taxon>Pseudomonadati</taxon>
        <taxon>Bacteroidota</taxon>
        <taxon>Flavobacteriia</taxon>
        <taxon>Flavobacteriales</taxon>
        <taxon>Flavobacteriaceae</taxon>
        <taxon>Gilvirhabdus</taxon>
    </lineage>
</organism>
<feature type="signal peptide" evidence="1">
    <location>
        <begin position="1"/>
        <end position="25"/>
    </location>
</feature>
<feature type="chain" id="PRO_5047061655" evidence="1">
    <location>
        <begin position="26"/>
        <end position="213"/>
    </location>
</feature>
<accession>A0ABU3U9B9</accession>
<evidence type="ECO:0000313" key="2">
    <source>
        <dbReference type="EMBL" id="MDU8886993.1"/>
    </source>
</evidence>
<dbReference type="RefSeq" id="WP_316663091.1">
    <property type="nucleotide sequence ID" value="NZ_JAWHTF010000008.1"/>
</dbReference>
<reference evidence="2 3" key="1">
    <citation type="submission" date="2023-10" db="EMBL/GenBank/DDBJ databases">
        <title>Marimonas sp. nov. isolated from tidal mud flat.</title>
        <authorList>
            <person name="Jaincy N.J."/>
            <person name="Srinivasan S."/>
            <person name="Lee S.-S."/>
        </authorList>
    </citation>
    <scope>NUCLEOTIDE SEQUENCE [LARGE SCALE GENOMIC DNA]</scope>
    <source>
        <strain evidence="2 3">MJ-SS3</strain>
    </source>
</reference>
<keyword evidence="1" id="KW-0732">Signal</keyword>
<dbReference type="PROSITE" id="PS51257">
    <property type="entry name" value="PROKAR_LIPOPROTEIN"/>
    <property type="match status" value="1"/>
</dbReference>
<gene>
    <name evidence="2" type="ORF">RXV94_12560</name>
</gene>
<evidence type="ECO:0000313" key="3">
    <source>
        <dbReference type="Proteomes" id="UP001268651"/>
    </source>
</evidence>
<proteinExistence type="predicted"/>
<evidence type="ECO:0000256" key="1">
    <source>
        <dbReference type="SAM" id="SignalP"/>
    </source>
</evidence>